<evidence type="ECO:0000313" key="1">
    <source>
        <dbReference type="EMBL" id="KAJ9074482.1"/>
    </source>
</evidence>
<reference evidence="1" key="1">
    <citation type="submission" date="2022-04" db="EMBL/GenBank/DDBJ databases">
        <title>Genome of the entomopathogenic fungus Entomophthora muscae.</title>
        <authorList>
            <person name="Elya C."/>
            <person name="Lovett B.R."/>
            <person name="Lee E."/>
            <person name="Macias A.M."/>
            <person name="Hajek A.E."/>
            <person name="De Bivort B.L."/>
            <person name="Kasson M.T."/>
            <person name="De Fine Licht H.H."/>
            <person name="Stajich J.E."/>
        </authorList>
    </citation>
    <scope>NUCLEOTIDE SEQUENCE</scope>
    <source>
        <strain evidence="1">Berkeley</strain>
    </source>
</reference>
<gene>
    <name evidence="1" type="ORF">DSO57_1005802</name>
</gene>
<evidence type="ECO:0000313" key="2">
    <source>
        <dbReference type="Proteomes" id="UP001165960"/>
    </source>
</evidence>
<sequence length="616" mass="68067">MSASLLSDSVSKINFTPQDSSVGASMAKFNLVFGHNFKISSHVVSVDFSCVNGISFKNKTSFSHMSLSYSKISSVKSWAMPGTNCLIVGYGTIKGSFQLLSFMISSPGVPPFPLRELSHSHSGCSGHSLAIAQTPITWLDLKFMEDTKLLLMIGQGSKVHDCKLNSHMPSFSLVHLQSNLSHPSLIYSCQSSGVDTGAFVAASLVKFGSELHLSFAYWQNSLVPHAKVHHLSLDWASKTLIEQHQETSNLSEGDIPLDFHGSYQGFKLISSKSIGSFPLYSAALQMEPESYSCNASQCFIEMYTRASSVDCPNPLALANMSFFRLFLTVDPPRDLLLLPGDFNTAKKLCALITSHAASAKFVNILFCYCLAYLSIEKAEAFADSFLSTQKLKLIAGYSMIDQGFMDQGMKSISSSYMPVHFPSELLDLMLCSGHYDVAAQLWKYFELCQTTPEVKDPKGLIAGLLRCGISEAHRFLDSYHGGLVSRKEAIKFFFVAALGDAHISKFLKSSLSFYLKLEEEDCLRTLLKSDALPWDALANGLCFYIEYLFGLQQYANTVSFFQETQEAVEQVCSPTQIAYVLKQVDLSKSFQVNFRAFQPEGDFGNYRPTLVGNSLF</sequence>
<keyword evidence="2" id="KW-1185">Reference proteome</keyword>
<dbReference type="Proteomes" id="UP001165960">
    <property type="component" value="Unassembled WGS sequence"/>
</dbReference>
<comment type="caution">
    <text evidence="1">The sequence shown here is derived from an EMBL/GenBank/DDBJ whole genome shotgun (WGS) entry which is preliminary data.</text>
</comment>
<protein>
    <submittedName>
        <fullName evidence="1">Uncharacterized protein</fullName>
    </submittedName>
</protein>
<dbReference type="EMBL" id="QTSX02002856">
    <property type="protein sequence ID" value="KAJ9074482.1"/>
    <property type="molecule type" value="Genomic_DNA"/>
</dbReference>
<proteinExistence type="predicted"/>
<organism evidence="1 2">
    <name type="scientific">Entomophthora muscae</name>
    <dbReference type="NCBI Taxonomy" id="34485"/>
    <lineage>
        <taxon>Eukaryota</taxon>
        <taxon>Fungi</taxon>
        <taxon>Fungi incertae sedis</taxon>
        <taxon>Zoopagomycota</taxon>
        <taxon>Entomophthoromycotina</taxon>
        <taxon>Entomophthoromycetes</taxon>
        <taxon>Entomophthorales</taxon>
        <taxon>Entomophthoraceae</taxon>
        <taxon>Entomophthora</taxon>
    </lineage>
</organism>
<name>A0ACC2TIQ3_9FUNG</name>
<accession>A0ACC2TIQ3</accession>